<organism evidence="2 3">
    <name type="scientific">Brassica napus</name>
    <name type="common">Rape</name>
    <dbReference type="NCBI Taxonomy" id="3708"/>
    <lineage>
        <taxon>Eukaryota</taxon>
        <taxon>Viridiplantae</taxon>
        <taxon>Streptophyta</taxon>
        <taxon>Embryophyta</taxon>
        <taxon>Tracheophyta</taxon>
        <taxon>Spermatophyta</taxon>
        <taxon>Magnoliopsida</taxon>
        <taxon>eudicotyledons</taxon>
        <taxon>Gunneridae</taxon>
        <taxon>Pentapetalae</taxon>
        <taxon>rosids</taxon>
        <taxon>malvids</taxon>
        <taxon>Brassicales</taxon>
        <taxon>Brassicaceae</taxon>
        <taxon>Brassiceae</taxon>
        <taxon>Brassica</taxon>
    </lineage>
</organism>
<accession>A0ABQ7YW17</accession>
<protein>
    <submittedName>
        <fullName evidence="2">Uncharacterized protein</fullName>
    </submittedName>
</protein>
<gene>
    <name evidence="2" type="ORF">HID58_069438</name>
</gene>
<proteinExistence type="predicted"/>
<feature type="non-terminal residue" evidence="2">
    <location>
        <position position="166"/>
    </location>
</feature>
<feature type="compositionally biased region" description="Polar residues" evidence="1">
    <location>
        <begin position="18"/>
        <end position="43"/>
    </location>
</feature>
<dbReference type="Proteomes" id="UP000824890">
    <property type="component" value="Unassembled WGS sequence"/>
</dbReference>
<reference evidence="2 3" key="1">
    <citation type="submission" date="2021-05" db="EMBL/GenBank/DDBJ databases">
        <title>Genome Assembly of Synthetic Allotetraploid Brassica napus Reveals Homoeologous Exchanges between Subgenomes.</title>
        <authorList>
            <person name="Davis J.T."/>
        </authorList>
    </citation>
    <scope>NUCLEOTIDE SEQUENCE [LARGE SCALE GENOMIC DNA]</scope>
    <source>
        <strain evidence="3">cv. Da-Ae</strain>
        <tissue evidence="2">Seedling</tissue>
    </source>
</reference>
<keyword evidence="3" id="KW-1185">Reference proteome</keyword>
<evidence type="ECO:0000313" key="2">
    <source>
        <dbReference type="EMBL" id="KAH0872076.1"/>
    </source>
</evidence>
<comment type="caution">
    <text evidence="2">The sequence shown here is derived from an EMBL/GenBank/DDBJ whole genome shotgun (WGS) entry which is preliminary data.</text>
</comment>
<sequence length="166" mass="18047">RLKQAWQEKAEPTKRIDTTSSTSSRKIVPYEQTSGTSNNGLHGANEKQSARSGEGISARGTKRLASTIVTPSRDDGIMECDMHDEDLLGLDLKEMEDSEAQPVVSMRTTEHGSSGPSTKVSKSSRQGTKANVPLSFQHKKFEILRRGSPRKSSSSSQGAHMARDSS</sequence>
<feature type="compositionally biased region" description="Acidic residues" evidence="1">
    <location>
        <begin position="82"/>
        <end position="99"/>
    </location>
</feature>
<feature type="compositionally biased region" description="Basic and acidic residues" evidence="1">
    <location>
        <begin position="1"/>
        <end position="17"/>
    </location>
</feature>
<evidence type="ECO:0000313" key="3">
    <source>
        <dbReference type="Proteomes" id="UP000824890"/>
    </source>
</evidence>
<feature type="compositionally biased region" description="Low complexity" evidence="1">
    <location>
        <begin position="112"/>
        <end position="124"/>
    </location>
</feature>
<name>A0ABQ7YW17_BRANA</name>
<evidence type="ECO:0000256" key="1">
    <source>
        <dbReference type="SAM" id="MobiDB-lite"/>
    </source>
</evidence>
<dbReference type="EMBL" id="JAGKQM010000016">
    <property type="protein sequence ID" value="KAH0872076.1"/>
    <property type="molecule type" value="Genomic_DNA"/>
</dbReference>
<feature type="region of interest" description="Disordered" evidence="1">
    <location>
        <begin position="1"/>
        <end position="166"/>
    </location>
</feature>
<feature type="non-terminal residue" evidence="2">
    <location>
        <position position="1"/>
    </location>
</feature>